<dbReference type="GeneID" id="184537"/>
<dbReference type="PANTHER" id="PTHR21662">
    <property type="entry name" value="RECEPTOR PROTEIN-TYROSINE KINASE"/>
    <property type="match status" value="1"/>
</dbReference>
<protein>
    <submittedName>
        <fullName evidence="3">Receptor L-domain domain-containing protein</fullName>
    </submittedName>
</protein>
<dbReference type="PIR" id="C88970">
    <property type="entry name" value="C88970"/>
</dbReference>
<feature type="domain" description="Receptor L-domain" evidence="2">
    <location>
        <begin position="59"/>
        <end position="154"/>
    </location>
</feature>
<dbReference type="HOGENOM" id="CLU_028064_0_0_1"/>
<dbReference type="InterPro" id="IPR000494">
    <property type="entry name" value="Rcpt_L-dom"/>
</dbReference>
<dbReference type="InParanoid" id="O44602"/>
<feature type="domain" description="Receptor L-domain" evidence="2">
    <location>
        <begin position="242"/>
        <end position="351"/>
    </location>
</feature>
<sequence length="397" mass="44491">MLKTIFTFHLLIAISNCDTTGPFDTEEDAEIFLNERCGPPCIFSYYPLNLETFTWFPKNCTTVCADIAINSRCDLSEDQLVATFQNMKHLIGSLLVQQTDFTSGKFLAGLETIECGGENRVRRNTDYISVSQFRWIYNDEMLELGLTNLTTIGCRNFEISSGSLTNLNVPNLKNISYSLPTEGKISVTLRIQNDDFCLTSGELLSIIETSVLEFQEPKGKYCEPASAVENGKVCNSTSLTDGCTQIFGSLVIGPDNKQFVSHLKKVEVIFGGLVVNNTNLTNIDFLESLKYIYHLDKKAPAIQIENNPNLSNFSFPSLVVAQTLQQVVANTKIIFSNNNNILSSDSSYCFRLKNMLNLTERERIYFDGKQCENLPTKSTKSLAFESFIFAILIIKLL</sequence>
<reference evidence="3 4" key="1">
    <citation type="journal article" date="1998" name="Science">
        <title>Genome sequence of the nematode C. elegans: a platform for investigating biology.</title>
        <authorList>
            <consortium name="The C. elegans sequencing consortium"/>
            <person name="Sulson J.E."/>
            <person name="Waterston R."/>
        </authorList>
    </citation>
    <scope>NUCLEOTIDE SEQUENCE [LARGE SCALE GENOMIC DNA]</scope>
    <source>
        <strain evidence="3 4">Bristol N2</strain>
    </source>
</reference>
<evidence type="ECO:0000313" key="4">
    <source>
        <dbReference type="Proteomes" id="UP000001940"/>
    </source>
</evidence>
<evidence type="ECO:0000259" key="2">
    <source>
        <dbReference type="Pfam" id="PF01030"/>
    </source>
</evidence>
<dbReference type="eggNOG" id="ENOG502RC8P">
    <property type="taxonomic scope" value="Eukaryota"/>
</dbReference>
<dbReference type="AlphaFoldDB" id="O44602"/>
<dbReference type="InterPro" id="IPR036941">
    <property type="entry name" value="Rcpt_L-dom_sf"/>
</dbReference>
<evidence type="ECO:0000313" key="5">
    <source>
        <dbReference type="WormBase" id="F15E11.2"/>
    </source>
</evidence>
<dbReference type="EMBL" id="BX284605">
    <property type="protein sequence ID" value="CCD69535.2"/>
    <property type="molecule type" value="Genomic_DNA"/>
</dbReference>
<dbReference type="CTD" id="184537"/>
<feature type="chain" id="PRO_5005928780" evidence="1">
    <location>
        <begin position="18"/>
        <end position="397"/>
    </location>
</feature>
<evidence type="ECO:0000256" key="1">
    <source>
        <dbReference type="SAM" id="SignalP"/>
    </source>
</evidence>
<dbReference type="InterPro" id="IPR053079">
    <property type="entry name" value="SPS2_domain"/>
</dbReference>
<dbReference type="UCSC" id="F15E11.2">
    <property type="organism name" value="c. elegans"/>
</dbReference>
<keyword evidence="1" id="KW-0732">Signal</keyword>
<dbReference type="FunCoup" id="O44602">
    <property type="interactions" value="14"/>
</dbReference>
<organism evidence="3 4">
    <name type="scientific">Caenorhabditis elegans</name>
    <dbReference type="NCBI Taxonomy" id="6239"/>
    <lineage>
        <taxon>Eukaryota</taxon>
        <taxon>Metazoa</taxon>
        <taxon>Ecdysozoa</taxon>
        <taxon>Nematoda</taxon>
        <taxon>Chromadorea</taxon>
        <taxon>Rhabditida</taxon>
        <taxon>Rhabditina</taxon>
        <taxon>Rhabditomorpha</taxon>
        <taxon>Rhabditoidea</taxon>
        <taxon>Rhabditidae</taxon>
        <taxon>Peloderinae</taxon>
        <taxon>Caenorhabditis</taxon>
    </lineage>
</organism>
<dbReference type="OrthoDB" id="5796559at2759"/>
<dbReference type="WormBase" id="F15E11.2">
    <property type="protein sequence ID" value="CE51153"/>
    <property type="gene ID" value="WBGene00017491"/>
    <property type="gene designation" value="irld-28"/>
</dbReference>
<dbReference type="Pfam" id="PF01030">
    <property type="entry name" value="Recep_L_domain"/>
    <property type="match status" value="2"/>
</dbReference>
<evidence type="ECO:0000313" key="3">
    <source>
        <dbReference type="EMBL" id="CCD69535.2"/>
    </source>
</evidence>
<dbReference type="Proteomes" id="UP000001940">
    <property type="component" value="Chromosome V"/>
</dbReference>
<keyword evidence="3" id="KW-0675">Receptor</keyword>
<dbReference type="PANTHER" id="PTHR21662:SF59">
    <property type="entry name" value="RECEPTOR PROTEIN-TYROSINE KINASE"/>
    <property type="match status" value="1"/>
</dbReference>
<dbReference type="RefSeq" id="NP_503643.2">
    <property type="nucleotide sequence ID" value="NM_071242.2"/>
</dbReference>
<dbReference type="AGR" id="WB:WBGene00017491"/>
<feature type="signal peptide" evidence="1">
    <location>
        <begin position="1"/>
        <end position="17"/>
    </location>
</feature>
<gene>
    <name evidence="3 5" type="primary">irld-28</name>
    <name evidence="3" type="ORF">CELE_F15E11.2</name>
    <name evidence="5" type="ORF">F15E11.2</name>
</gene>
<dbReference type="Gene3D" id="3.80.20.20">
    <property type="entry name" value="Receptor L-domain"/>
    <property type="match status" value="2"/>
</dbReference>
<dbReference type="PaxDb" id="6239-F15E11.2"/>
<name>O44602_CAEEL</name>
<keyword evidence="4" id="KW-1185">Reference proteome</keyword>
<dbReference type="SUPFAM" id="SSF52058">
    <property type="entry name" value="L domain-like"/>
    <property type="match status" value="2"/>
</dbReference>
<dbReference type="KEGG" id="cel:CELE_F15E11.2"/>
<dbReference type="SMR" id="O44602"/>
<proteinExistence type="predicted"/>
<accession>O44602</accession>